<evidence type="ECO:0000313" key="2">
    <source>
        <dbReference type="EMBL" id="MET9847842.1"/>
    </source>
</evidence>
<feature type="compositionally biased region" description="Basic and acidic residues" evidence="1">
    <location>
        <begin position="101"/>
        <end position="116"/>
    </location>
</feature>
<feature type="region of interest" description="Disordered" evidence="1">
    <location>
        <begin position="1"/>
        <end position="31"/>
    </location>
</feature>
<feature type="compositionally biased region" description="Low complexity" evidence="1">
    <location>
        <begin position="64"/>
        <end position="76"/>
    </location>
</feature>
<proteinExistence type="predicted"/>
<dbReference type="EMBL" id="JBEXPZ010000034">
    <property type="protein sequence ID" value="MET9847842.1"/>
    <property type="molecule type" value="Genomic_DNA"/>
</dbReference>
<dbReference type="RefSeq" id="WP_355399329.1">
    <property type="nucleotide sequence ID" value="NZ_JBEXPZ010000034.1"/>
</dbReference>
<comment type="caution">
    <text evidence="2">The sequence shown here is derived from an EMBL/GenBank/DDBJ whole genome shotgun (WGS) entry which is preliminary data.</text>
</comment>
<keyword evidence="3" id="KW-1185">Reference proteome</keyword>
<evidence type="ECO:0000256" key="1">
    <source>
        <dbReference type="SAM" id="MobiDB-lite"/>
    </source>
</evidence>
<accession>A0ABV2V1Y8</accession>
<organism evidence="2 3">
    <name type="scientific">Streptomyces ossamyceticus</name>
    <dbReference type="NCBI Taxonomy" id="249581"/>
    <lineage>
        <taxon>Bacteria</taxon>
        <taxon>Bacillati</taxon>
        <taxon>Actinomycetota</taxon>
        <taxon>Actinomycetes</taxon>
        <taxon>Kitasatosporales</taxon>
        <taxon>Streptomycetaceae</taxon>
        <taxon>Streptomyces</taxon>
    </lineage>
</organism>
<name>A0ABV2V1Y8_9ACTN</name>
<feature type="region of interest" description="Disordered" evidence="1">
    <location>
        <begin position="58"/>
        <end position="116"/>
    </location>
</feature>
<gene>
    <name evidence="2" type="ORF">ABZZ21_25500</name>
</gene>
<reference evidence="2 3" key="1">
    <citation type="submission" date="2024-06" db="EMBL/GenBank/DDBJ databases">
        <title>The Natural Products Discovery Center: Release of the First 8490 Sequenced Strains for Exploring Actinobacteria Biosynthetic Diversity.</title>
        <authorList>
            <person name="Kalkreuter E."/>
            <person name="Kautsar S.A."/>
            <person name="Yang D."/>
            <person name="Bader C.D."/>
            <person name="Teijaro C.N."/>
            <person name="Fluegel L."/>
            <person name="Davis C.M."/>
            <person name="Simpson J.R."/>
            <person name="Lauterbach L."/>
            <person name="Steele A.D."/>
            <person name="Gui C."/>
            <person name="Meng S."/>
            <person name="Li G."/>
            <person name="Viehrig K."/>
            <person name="Ye F."/>
            <person name="Su P."/>
            <person name="Kiefer A.F."/>
            <person name="Nichols A."/>
            <person name="Cepeda A.J."/>
            <person name="Yan W."/>
            <person name="Fan B."/>
            <person name="Jiang Y."/>
            <person name="Adhikari A."/>
            <person name="Zheng C.-J."/>
            <person name="Schuster L."/>
            <person name="Cowan T.M."/>
            <person name="Smanski M.J."/>
            <person name="Chevrette M.G."/>
            <person name="De Carvalho L.P.S."/>
            <person name="Shen B."/>
        </authorList>
    </citation>
    <scope>NUCLEOTIDE SEQUENCE [LARGE SCALE GENOMIC DNA]</scope>
    <source>
        <strain evidence="2 3">NPDC006434</strain>
    </source>
</reference>
<protein>
    <submittedName>
        <fullName evidence="2">Uncharacterized protein</fullName>
    </submittedName>
</protein>
<dbReference type="Proteomes" id="UP001550210">
    <property type="component" value="Unassembled WGS sequence"/>
</dbReference>
<evidence type="ECO:0000313" key="3">
    <source>
        <dbReference type="Proteomes" id="UP001550210"/>
    </source>
</evidence>
<sequence>MPKPVTTTLSRPIDTDGSSTDATPQNTDATTVKTSVAAIRGCCNGDFSSATMLVHHAHPAARQNTTAAGGNSTGGTHRATSPSPSRCPVRADPHQPYQVQRHLDHDHHPHRDPQRP</sequence>